<name>A0A4Z2I2Z1_9TELE</name>
<dbReference type="Proteomes" id="UP000314294">
    <property type="component" value="Unassembled WGS sequence"/>
</dbReference>
<dbReference type="Pfam" id="PF20692">
    <property type="entry name" value="cpSF2-GREB1"/>
    <property type="match status" value="1"/>
</dbReference>
<feature type="compositionally biased region" description="Low complexity" evidence="1">
    <location>
        <begin position="1"/>
        <end position="82"/>
    </location>
</feature>
<dbReference type="OrthoDB" id="9989163at2759"/>
<dbReference type="InterPro" id="IPR028422">
    <property type="entry name" value="GREB1"/>
</dbReference>
<protein>
    <submittedName>
        <fullName evidence="3">Protein GREB1</fullName>
    </submittedName>
</protein>
<dbReference type="EMBL" id="SRLO01000138">
    <property type="protein sequence ID" value="TNN72347.1"/>
    <property type="molecule type" value="Genomic_DNA"/>
</dbReference>
<accession>A0A4Z2I2Z1</accession>
<proteinExistence type="predicted"/>
<dbReference type="PANTHER" id="PTHR15720:SF13">
    <property type="entry name" value="PROTEIN GREB1"/>
    <property type="match status" value="1"/>
</dbReference>
<evidence type="ECO:0000313" key="4">
    <source>
        <dbReference type="Proteomes" id="UP000314294"/>
    </source>
</evidence>
<dbReference type="PANTHER" id="PTHR15720">
    <property type="entry name" value="GREB1-RELATED"/>
    <property type="match status" value="1"/>
</dbReference>
<evidence type="ECO:0000256" key="1">
    <source>
        <dbReference type="SAM" id="MobiDB-lite"/>
    </source>
</evidence>
<feature type="region of interest" description="Disordered" evidence="1">
    <location>
        <begin position="1"/>
        <end position="116"/>
    </location>
</feature>
<reference evidence="3 4" key="1">
    <citation type="submission" date="2019-03" db="EMBL/GenBank/DDBJ databases">
        <title>First draft genome of Liparis tanakae, snailfish: a comprehensive survey of snailfish specific genes.</title>
        <authorList>
            <person name="Kim W."/>
            <person name="Song I."/>
            <person name="Jeong J.-H."/>
            <person name="Kim D."/>
            <person name="Kim S."/>
            <person name="Ryu S."/>
            <person name="Song J.Y."/>
            <person name="Lee S.K."/>
        </authorList>
    </citation>
    <scope>NUCLEOTIDE SEQUENCE [LARGE SCALE GENOMIC DNA]</scope>
    <source>
        <tissue evidence="3">Muscle</tissue>
    </source>
</reference>
<sequence>MDVIQPPSQSQTQLQPQAPSFPYPQASYPQAQPVSQLQPQPQPQSQNQSLSQTSSQAHSQILPQPQALAQTQTAHPPTQPHASAQSRRQHSKSTSSGSLSPRASSPHQSCSWARGVSRPPSVLLPRALYDIITASDSSGLPRCTSFLPHMSVAWASSFRPLLSKMMTCTEQSLYYRQWTVPRSYHMDSSNRTEGRSDNFHPRRLLLSGPPQVGKTGAYLHFLGILSRMLIRLMEVDIYDEEDINYSAQAEGTSHHPPNASWPNPDVMRTMPFDYTIHDPKYDDISSVYCPGSTPTFEGNPVRQEDVYLRRRTSRIKLSKYAAYNTYHHCEQCHQYLGFNPRYQMYESTLHAFTFTHLLLGEEIQLYFIIPKSKEHYFSFSQPGGQLESMRLPLSSDWVSPSFVKNQSN</sequence>
<keyword evidence="4" id="KW-1185">Reference proteome</keyword>
<evidence type="ECO:0000313" key="3">
    <source>
        <dbReference type="EMBL" id="TNN72347.1"/>
    </source>
</evidence>
<comment type="caution">
    <text evidence="3">The sequence shown here is derived from an EMBL/GenBank/DDBJ whole genome shotgun (WGS) entry which is preliminary data.</text>
</comment>
<organism evidence="3 4">
    <name type="scientific">Liparis tanakae</name>
    <name type="common">Tanaka's snailfish</name>
    <dbReference type="NCBI Taxonomy" id="230148"/>
    <lineage>
        <taxon>Eukaryota</taxon>
        <taxon>Metazoa</taxon>
        <taxon>Chordata</taxon>
        <taxon>Craniata</taxon>
        <taxon>Vertebrata</taxon>
        <taxon>Euteleostomi</taxon>
        <taxon>Actinopterygii</taxon>
        <taxon>Neopterygii</taxon>
        <taxon>Teleostei</taxon>
        <taxon>Neoteleostei</taxon>
        <taxon>Acanthomorphata</taxon>
        <taxon>Eupercaria</taxon>
        <taxon>Perciformes</taxon>
        <taxon>Cottioidei</taxon>
        <taxon>Cottales</taxon>
        <taxon>Liparidae</taxon>
        <taxon>Liparis</taxon>
    </lineage>
</organism>
<gene>
    <name evidence="3" type="primary">GREB1_1</name>
    <name evidence="3" type="ORF">EYF80_017386</name>
</gene>
<dbReference type="InterPro" id="IPR048657">
    <property type="entry name" value="GREB1-like_cpSF2"/>
</dbReference>
<dbReference type="AlphaFoldDB" id="A0A4Z2I2Z1"/>
<evidence type="ECO:0000259" key="2">
    <source>
        <dbReference type="Pfam" id="PF20692"/>
    </source>
</evidence>
<feature type="compositionally biased region" description="Low complexity" evidence="1">
    <location>
        <begin position="93"/>
        <end position="105"/>
    </location>
</feature>
<feature type="domain" description="GREB1-like circularly permuted SF2 helicase" evidence="2">
    <location>
        <begin position="36"/>
        <end position="240"/>
    </location>
</feature>